<evidence type="ECO:0000313" key="1">
    <source>
        <dbReference type="EMBL" id="GFY90728.1"/>
    </source>
</evidence>
<evidence type="ECO:0000313" key="2">
    <source>
        <dbReference type="Proteomes" id="UP000585474"/>
    </source>
</evidence>
<comment type="caution">
    <text evidence="1">The sequence shown here is derived from an EMBL/GenBank/DDBJ whole genome shotgun (WGS) entry which is preliminary data.</text>
</comment>
<gene>
    <name evidence="1" type="ORF">Acr_07g0009250</name>
</gene>
<name>A0A7J0EWF7_9ERIC</name>
<dbReference type="EMBL" id="BJWL01000007">
    <property type="protein sequence ID" value="GFY90728.1"/>
    <property type="molecule type" value="Genomic_DNA"/>
</dbReference>
<organism evidence="1 2">
    <name type="scientific">Actinidia rufa</name>
    <dbReference type="NCBI Taxonomy" id="165716"/>
    <lineage>
        <taxon>Eukaryota</taxon>
        <taxon>Viridiplantae</taxon>
        <taxon>Streptophyta</taxon>
        <taxon>Embryophyta</taxon>
        <taxon>Tracheophyta</taxon>
        <taxon>Spermatophyta</taxon>
        <taxon>Magnoliopsida</taxon>
        <taxon>eudicotyledons</taxon>
        <taxon>Gunneridae</taxon>
        <taxon>Pentapetalae</taxon>
        <taxon>asterids</taxon>
        <taxon>Ericales</taxon>
        <taxon>Actinidiaceae</taxon>
        <taxon>Actinidia</taxon>
    </lineage>
</organism>
<dbReference type="AlphaFoldDB" id="A0A7J0EWF7"/>
<reference evidence="1 2" key="1">
    <citation type="submission" date="2019-07" db="EMBL/GenBank/DDBJ databases">
        <title>De Novo Assembly of kiwifruit Actinidia rufa.</title>
        <authorList>
            <person name="Sugita-Konishi S."/>
            <person name="Sato K."/>
            <person name="Mori E."/>
            <person name="Abe Y."/>
            <person name="Kisaki G."/>
            <person name="Hamano K."/>
            <person name="Suezawa K."/>
            <person name="Otani M."/>
            <person name="Fukuda T."/>
            <person name="Manabe T."/>
            <person name="Gomi K."/>
            <person name="Tabuchi M."/>
            <person name="Akimitsu K."/>
            <person name="Kataoka I."/>
        </authorList>
    </citation>
    <scope>NUCLEOTIDE SEQUENCE [LARGE SCALE GENOMIC DNA]</scope>
    <source>
        <strain evidence="2">cv. Fuchu</strain>
    </source>
</reference>
<dbReference type="Proteomes" id="UP000585474">
    <property type="component" value="Unassembled WGS sequence"/>
</dbReference>
<accession>A0A7J0EWF7</accession>
<keyword evidence="2" id="KW-1185">Reference proteome</keyword>
<proteinExistence type="predicted"/>
<protein>
    <submittedName>
        <fullName evidence="1">Na+/H+ exchanger 1</fullName>
    </submittedName>
</protein>
<sequence length="45" mass="4898">MSTATDAMTMAHTDPIGLSGGAVRWARVLRWVKVRAGASPLVWWS</sequence>